<feature type="domain" description="TonB-dependent receptor plug" evidence="11">
    <location>
        <begin position="51"/>
        <end position="138"/>
    </location>
</feature>
<dbReference type="PANTHER" id="PTHR30069">
    <property type="entry name" value="TONB-DEPENDENT OUTER MEMBRANE RECEPTOR"/>
    <property type="match status" value="1"/>
</dbReference>
<dbReference type="Proteomes" id="UP001364472">
    <property type="component" value="Unassembled WGS sequence"/>
</dbReference>
<evidence type="ECO:0000256" key="3">
    <source>
        <dbReference type="ARBA" id="ARBA00022452"/>
    </source>
</evidence>
<dbReference type="PROSITE" id="PS52016">
    <property type="entry name" value="TONB_DEPENDENT_REC_3"/>
    <property type="match status" value="1"/>
</dbReference>
<dbReference type="PANTHER" id="PTHR30069:SF49">
    <property type="entry name" value="OUTER MEMBRANE PROTEIN C"/>
    <property type="match status" value="1"/>
</dbReference>
<comment type="subcellular location">
    <subcellularLocation>
        <location evidence="1 8">Cell outer membrane</location>
        <topology evidence="1 8">Multi-pass membrane protein</topology>
    </subcellularLocation>
</comment>
<dbReference type="Pfam" id="PF00593">
    <property type="entry name" value="TonB_dep_Rec_b-barrel"/>
    <property type="match status" value="1"/>
</dbReference>
<dbReference type="NCBIfam" id="TIGR01778">
    <property type="entry name" value="TonB-copper"/>
    <property type="match status" value="1"/>
</dbReference>
<evidence type="ECO:0000256" key="7">
    <source>
        <dbReference type="ARBA" id="ARBA00023237"/>
    </source>
</evidence>
<dbReference type="GO" id="GO:0009279">
    <property type="term" value="C:cell outer membrane"/>
    <property type="evidence" value="ECO:0007669"/>
    <property type="project" value="UniProtKB-SubCell"/>
</dbReference>
<evidence type="ECO:0000256" key="9">
    <source>
        <dbReference type="RuleBase" id="RU003357"/>
    </source>
</evidence>
<evidence type="ECO:0000256" key="8">
    <source>
        <dbReference type="PROSITE-ProRule" id="PRU01360"/>
    </source>
</evidence>
<dbReference type="GO" id="GO:0015344">
    <property type="term" value="F:siderophore uptake transmembrane transporter activity"/>
    <property type="evidence" value="ECO:0007669"/>
    <property type="project" value="TreeGrafter"/>
</dbReference>
<dbReference type="Pfam" id="PF07715">
    <property type="entry name" value="Plug"/>
    <property type="match status" value="1"/>
</dbReference>
<name>A0AAW9R6X3_9GAMM</name>
<keyword evidence="13" id="KW-1185">Reference proteome</keyword>
<gene>
    <name evidence="12" type="ORF">WB794_09110</name>
</gene>
<dbReference type="CDD" id="cd01347">
    <property type="entry name" value="ligand_gated_channel"/>
    <property type="match status" value="1"/>
</dbReference>
<accession>A0AAW9R6X3</accession>
<evidence type="ECO:0000313" key="13">
    <source>
        <dbReference type="Proteomes" id="UP001364472"/>
    </source>
</evidence>
<keyword evidence="2 8" id="KW-0813">Transport</keyword>
<evidence type="ECO:0000313" key="12">
    <source>
        <dbReference type="EMBL" id="MEJ1249827.1"/>
    </source>
</evidence>
<dbReference type="InterPro" id="IPR039426">
    <property type="entry name" value="TonB-dep_rcpt-like"/>
</dbReference>
<dbReference type="InterPro" id="IPR012910">
    <property type="entry name" value="Plug_dom"/>
</dbReference>
<dbReference type="GO" id="GO:0044718">
    <property type="term" value="P:siderophore transmembrane transport"/>
    <property type="evidence" value="ECO:0007669"/>
    <property type="project" value="TreeGrafter"/>
</dbReference>
<evidence type="ECO:0000256" key="1">
    <source>
        <dbReference type="ARBA" id="ARBA00004571"/>
    </source>
</evidence>
<keyword evidence="6 8" id="KW-0472">Membrane</keyword>
<proteinExistence type="inferred from homology"/>
<organism evidence="12 13">
    <name type="scientific">Denitratimonas tolerans</name>
    <dbReference type="NCBI Taxonomy" id="1338420"/>
    <lineage>
        <taxon>Bacteria</taxon>
        <taxon>Pseudomonadati</taxon>
        <taxon>Pseudomonadota</taxon>
        <taxon>Gammaproteobacteria</taxon>
        <taxon>Lysobacterales</taxon>
        <taxon>Lysobacteraceae</taxon>
        <taxon>Denitratimonas</taxon>
    </lineage>
</organism>
<dbReference type="EMBL" id="JBBDHC010000012">
    <property type="protein sequence ID" value="MEJ1249827.1"/>
    <property type="molecule type" value="Genomic_DNA"/>
</dbReference>
<dbReference type="AlphaFoldDB" id="A0AAW9R6X3"/>
<evidence type="ECO:0000256" key="6">
    <source>
        <dbReference type="ARBA" id="ARBA00023136"/>
    </source>
</evidence>
<reference evidence="12 13" key="1">
    <citation type="journal article" date="2016" name="Antonie Van Leeuwenhoek">
        <title>Denitratimonas tolerans gen. nov., sp. nov., a denitrifying bacterium isolated from a bioreactor for tannery wastewater treatment.</title>
        <authorList>
            <person name="Han S.I."/>
            <person name="Kim J.O."/>
            <person name="Lee Y.R."/>
            <person name="Ekpeghere K.I."/>
            <person name="Koh S.C."/>
            <person name="Whang K.S."/>
        </authorList>
    </citation>
    <scope>NUCLEOTIDE SEQUENCE [LARGE SCALE GENOMIC DNA]</scope>
    <source>
        <strain evidence="12 13">KACC 17565</strain>
    </source>
</reference>
<sequence length="670" mass="72566">MAAASVAAAEAAEAAGDTRQRALDAIVVTAQAPQDGVAWETDPKLPRQPVPASDGADYLKTIPGFTAIRNGGSNGDPVLRGMFGSRLNLLSNEGSMPGACPSRMDNPMSYVAPETFDRLVVVKGPQTVLWGPGASAGTVRFERDGARFDMPGARVNASALVGSNSRRDALIDASAGLSQGYVRVTGNHSEADDYRAGDGSRVPSRWEKWNADVMLGWTPDADTLLEIGLGRGDGEARYAGRRMDGTMFDRDAQSIRFEKSGFDGALKAIEASAYRNEVDHLMDNYTLREPNPMGPMPMPMASNVDRLTYGGRAAATFDIGRWELTPGVDAQNSRHRRRSAMGRDAYLLLPRTQDADLRQRGAFVEAAYAASASSRWIGGLRLDRASATDHRIAAPGMPPQPTSGETRDETLGSGFLRHEWRRGEGFSAFAGLGQVRRMPDYWELFSPNMGPMGSPNAFAGVRPERTTQLDAGLNFRSQRLDAWVSAYAGRISDYILFTYHTGGMMGTMTRADNVAARIRGAEAGLEYRAIDRLKLGTTVAYARGENRDAGTPLPQMPPLEARMSATWDATSWSAGLLWRVVAAQDRVAPGQGSVVGQDIGESRGFGTLALNASARIGQFWRLSAGIDNLFDRAYSEHLNLAGSADFGFPADPVRIYEPGRNLWLKLDYSY</sequence>
<protein>
    <submittedName>
        <fullName evidence="12">TonB-dependent copper receptor</fullName>
    </submittedName>
</protein>
<dbReference type="Gene3D" id="2.40.170.20">
    <property type="entry name" value="TonB-dependent receptor, beta-barrel domain"/>
    <property type="match status" value="1"/>
</dbReference>
<evidence type="ECO:0000259" key="10">
    <source>
        <dbReference type="Pfam" id="PF00593"/>
    </source>
</evidence>
<evidence type="ECO:0000256" key="4">
    <source>
        <dbReference type="ARBA" id="ARBA00022692"/>
    </source>
</evidence>
<dbReference type="InterPro" id="IPR000531">
    <property type="entry name" value="Beta-barrel_TonB"/>
</dbReference>
<comment type="similarity">
    <text evidence="8 9">Belongs to the TonB-dependent receptor family.</text>
</comment>
<dbReference type="InterPro" id="IPR010100">
    <property type="entry name" value="TonB-dep_Cu_rcpt"/>
</dbReference>
<dbReference type="Gene3D" id="2.170.130.10">
    <property type="entry name" value="TonB-dependent receptor, plug domain"/>
    <property type="match status" value="1"/>
</dbReference>
<evidence type="ECO:0000256" key="5">
    <source>
        <dbReference type="ARBA" id="ARBA00023077"/>
    </source>
</evidence>
<dbReference type="SUPFAM" id="SSF56935">
    <property type="entry name" value="Porins"/>
    <property type="match status" value="1"/>
</dbReference>
<keyword evidence="3 8" id="KW-1134">Transmembrane beta strand</keyword>
<dbReference type="InterPro" id="IPR036942">
    <property type="entry name" value="Beta-barrel_TonB_sf"/>
</dbReference>
<keyword evidence="4 8" id="KW-0812">Transmembrane</keyword>
<keyword evidence="5 9" id="KW-0798">TonB box</keyword>
<dbReference type="InterPro" id="IPR037066">
    <property type="entry name" value="Plug_dom_sf"/>
</dbReference>
<keyword evidence="7 8" id="KW-0998">Cell outer membrane</keyword>
<keyword evidence="12" id="KW-0675">Receptor</keyword>
<evidence type="ECO:0000256" key="2">
    <source>
        <dbReference type="ARBA" id="ARBA00022448"/>
    </source>
</evidence>
<evidence type="ECO:0000259" key="11">
    <source>
        <dbReference type="Pfam" id="PF07715"/>
    </source>
</evidence>
<feature type="domain" description="TonB-dependent receptor-like beta-barrel" evidence="10">
    <location>
        <begin position="190"/>
        <end position="629"/>
    </location>
</feature>
<comment type="caution">
    <text evidence="12">The sequence shown here is derived from an EMBL/GenBank/DDBJ whole genome shotgun (WGS) entry which is preliminary data.</text>
</comment>